<reference evidence="1 2" key="1">
    <citation type="submission" date="2018-05" db="EMBL/GenBank/DDBJ databases">
        <title>Genomic Encyclopedia of Type Strains, Phase IV (KMG-IV): sequencing the most valuable type-strain genomes for metagenomic binning, comparative biology and taxonomic classification.</title>
        <authorList>
            <person name="Goeker M."/>
        </authorList>
    </citation>
    <scope>NUCLEOTIDE SEQUENCE [LARGE SCALE GENOMIC DNA]</scope>
    <source>
        <strain evidence="1 2">DSM 18773</strain>
    </source>
</reference>
<evidence type="ECO:0008006" key="3">
    <source>
        <dbReference type="Google" id="ProtNLM"/>
    </source>
</evidence>
<evidence type="ECO:0000313" key="1">
    <source>
        <dbReference type="EMBL" id="PWK16555.1"/>
    </source>
</evidence>
<organism evidence="1 2">
    <name type="scientific">Tumebacillus permanentifrigoris</name>
    <dbReference type="NCBI Taxonomy" id="378543"/>
    <lineage>
        <taxon>Bacteria</taxon>
        <taxon>Bacillati</taxon>
        <taxon>Bacillota</taxon>
        <taxon>Bacilli</taxon>
        <taxon>Bacillales</taxon>
        <taxon>Alicyclobacillaceae</taxon>
        <taxon>Tumebacillus</taxon>
    </lineage>
</organism>
<accession>A0A316DF26</accession>
<dbReference type="RefSeq" id="WP_109685738.1">
    <property type="nucleotide sequence ID" value="NZ_QGGL01000001.1"/>
</dbReference>
<dbReference type="InterPro" id="IPR012341">
    <property type="entry name" value="6hp_glycosidase-like_sf"/>
</dbReference>
<evidence type="ECO:0000313" key="2">
    <source>
        <dbReference type="Proteomes" id="UP000245634"/>
    </source>
</evidence>
<comment type="caution">
    <text evidence="1">The sequence shown here is derived from an EMBL/GenBank/DDBJ whole genome shotgun (WGS) entry which is preliminary data.</text>
</comment>
<dbReference type="OrthoDB" id="1779554at2"/>
<dbReference type="Proteomes" id="UP000245634">
    <property type="component" value="Unassembled WGS sequence"/>
</dbReference>
<name>A0A316DF26_9BACL</name>
<dbReference type="SUPFAM" id="SSF48208">
    <property type="entry name" value="Six-hairpin glycosidases"/>
    <property type="match status" value="1"/>
</dbReference>
<keyword evidence="2" id="KW-1185">Reference proteome</keyword>
<dbReference type="AlphaFoldDB" id="A0A316DF26"/>
<dbReference type="GO" id="GO:0005975">
    <property type="term" value="P:carbohydrate metabolic process"/>
    <property type="evidence" value="ECO:0007669"/>
    <property type="project" value="InterPro"/>
</dbReference>
<dbReference type="InterPro" id="IPR008928">
    <property type="entry name" value="6-hairpin_glycosidase_sf"/>
</dbReference>
<dbReference type="EMBL" id="QGGL01000001">
    <property type="protein sequence ID" value="PWK16555.1"/>
    <property type="molecule type" value="Genomic_DNA"/>
</dbReference>
<gene>
    <name evidence="1" type="ORF">C7459_101421</name>
</gene>
<dbReference type="PROSITE" id="PS51257">
    <property type="entry name" value="PROKAR_LIPOPROTEIN"/>
    <property type="match status" value="1"/>
</dbReference>
<protein>
    <recommendedName>
        <fullName evidence="3">Glycosyl hydrolase family 8</fullName>
    </recommendedName>
</protein>
<dbReference type="Gene3D" id="1.50.10.10">
    <property type="match status" value="1"/>
</dbReference>
<proteinExistence type="predicted"/>
<sequence>MPRTKKTALWVATGLLGAMVLAIVLSSCQQAQNARQTVTLPEPARYLHPAEERLYKFLRAHMTDAQGGVYTNLMPTTAGAVTSGDTTKGHAVLSESVGLLLEYAVLAENAALFQIEMRLLEQRFLTGEYFVRWVVPPLGEKGVESTVNSSIDDLRLIGALLAGAEQFGDERAHRLATHLATGLLQYNAPSGWLSDYADVQTGKQSATVQTRYLNLPVLGALSQTDPAYQPVYEHAKHLLEEARQPSGLYATAWVPSNGGFRQTGGAVEVDAHMAEQLVAACYAQEAKLPTDGMTALLQKALRATNRLPATVDREGNPIGELESPAVYALAAIYLHRAGEEALAEMCLQRLEEMQVQGDHRYSGGYVDLQSLEAYSFDQLEALLALREARMHT</sequence>